<dbReference type="EMBL" id="CP072648">
    <property type="protein sequence ID" value="QUW02600.1"/>
    <property type="molecule type" value="Genomic_DNA"/>
</dbReference>
<dbReference type="Proteomes" id="UP000676506">
    <property type="component" value="Chromosome 1"/>
</dbReference>
<keyword evidence="2" id="KW-1185">Reference proteome</keyword>
<protein>
    <submittedName>
        <fullName evidence="1">Uncharacterized protein</fullName>
    </submittedName>
</protein>
<name>A0ABX8BAM6_9BACT</name>
<evidence type="ECO:0000313" key="2">
    <source>
        <dbReference type="Proteomes" id="UP000676506"/>
    </source>
</evidence>
<reference evidence="1 2" key="1">
    <citation type="submission" date="2021-03" db="EMBL/GenBank/DDBJ databases">
        <title>Genomic and phenotypic characterization of Chloracidobacterium isolates provides evidence for multiple species.</title>
        <authorList>
            <person name="Saini M.K."/>
            <person name="Costas A.M.G."/>
            <person name="Tank M."/>
            <person name="Bryant D.A."/>
        </authorList>
    </citation>
    <scope>NUCLEOTIDE SEQUENCE [LARGE SCALE GENOMIC DNA]</scope>
    <source>
        <strain evidence="1 2">BV2-C</strain>
    </source>
</reference>
<dbReference type="RefSeq" id="WP_211428491.1">
    <property type="nucleotide sequence ID" value="NZ_CP072648.1"/>
</dbReference>
<sequence>MKRVAFLDDFERFAIRKRDVEACFCIGKSLPERVFNESLSYFRFEEFDWAMSAEFWPSVQTLCQSSGDASILIAVLEPDPLNYYKKEFGYFNWAELPIVASSEDYWALLNHCPDESPADSLLANSEKVVWLPPSKKWAIWGERSFEVCVLGGQEPTTLDLWNDIEWALETGMPNAFAHRILPVGFGEQLRQNYGVVT</sequence>
<gene>
    <name evidence="1" type="ORF">J8C06_09650</name>
</gene>
<proteinExistence type="predicted"/>
<accession>A0ABX8BAM6</accession>
<evidence type="ECO:0000313" key="1">
    <source>
        <dbReference type="EMBL" id="QUW02600.1"/>
    </source>
</evidence>
<organism evidence="1 2">
    <name type="scientific">Chloracidobacterium validum</name>
    <dbReference type="NCBI Taxonomy" id="2821543"/>
    <lineage>
        <taxon>Bacteria</taxon>
        <taxon>Pseudomonadati</taxon>
        <taxon>Acidobacteriota</taxon>
        <taxon>Terriglobia</taxon>
        <taxon>Terriglobales</taxon>
        <taxon>Acidobacteriaceae</taxon>
        <taxon>Chloracidobacterium</taxon>
    </lineage>
</organism>